<name>A0A1H7X4G5_9LACT</name>
<dbReference type="AlphaFoldDB" id="A0A1H7X4G5"/>
<dbReference type="RefSeq" id="WP_091489819.1">
    <property type="nucleotide sequence ID" value="NZ_BJUX01000039.1"/>
</dbReference>
<organism evidence="2 3">
    <name type="scientific">Alkalibacterium putridalgicola</name>
    <dbReference type="NCBI Taxonomy" id="426703"/>
    <lineage>
        <taxon>Bacteria</taxon>
        <taxon>Bacillati</taxon>
        <taxon>Bacillota</taxon>
        <taxon>Bacilli</taxon>
        <taxon>Lactobacillales</taxon>
        <taxon>Carnobacteriaceae</taxon>
        <taxon>Alkalibacterium</taxon>
    </lineage>
</organism>
<evidence type="ECO:0000313" key="2">
    <source>
        <dbReference type="EMBL" id="SEM27998.1"/>
    </source>
</evidence>
<evidence type="ECO:0000313" key="3">
    <source>
        <dbReference type="Proteomes" id="UP000198548"/>
    </source>
</evidence>
<accession>A0A1H7X4G5</accession>
<dbReference type="EMBL" id="BJUX01000039">
    <property type="protein sequence ID" value="GEK90226.1"/>
    <property type="molecule type" value="Genomic_DNA"/>
</dbReference>
<proteinExistence type="predicted"/>
<dbReference type="Proteomes" id="UP000198548">
    <property type="component" value="Unassembled WGS sequence"/>
</dbReference>
<protein>
    <submittedName>
        <fullName evidence="2">Uncharacterized protein</fullName>
    </submittedName>
</protein>
<keyword evidence="4" id="KW-1185">Reference proteome</keyword>
<reference evidence="2 3" key="1">
    <citation type="submission" date="2016-10" db="EMBL/GenBank/DDBJ databases">
        <authorList>
            <person name="de Groot N.N."/>
        </authorList>
    </citation>
    <scope>NUCLEOTIDE SEQUENCE [LARGE SCALE GENOMIC DNA]</scope>
    <source>
        <strain evidence="2 3">DSM 19182</strain>
    </source>
</reference>
<gene>
    <name evidence="1" type="ORF">APU01nite_22650</name>
    <name evidence="2" type="ORF">SAMN04488100_1448</name>
</gene>
<evidence type="ECO:0000313" key="4">
    <source>
        <dbReference type="Proteomes" id="UP000321425"/>
    </source>
</evidence>
<evidence type="ECO:0000313" key="1">
    <source>
        <dbReference type="EMBL" id="GEK90226.1"/>
    </source>
</evidence>
<sequence>MFSNFIGKKVVKLSVVAITIGTVLLQTVQGESVEASELEKSDSELLDGENFNSSNYLNDTVIQSVPSQGGGGGAYEHSFTQYGSSRSRQNAEEYILGFFIGAGLSYVPGINGFVAYNLTPIITDALISRPVVYYKVSTYINETSYGQQIRTSISTYRYSDYSGLIDTTTQYKTVYN</sequence>
<reference evidence="1 4" key="2">
    <citation type="submission" date="2019-07" db="EMBL/GenBank/DDBJ databases">
        <title>Whole genome shotgun sequence of Alkalibacterium putridalgicola NBRC 103243.</title>
        <authorList>
            <person name="Hosoyama A."/>
            <person name="Uohara A."/>
            <person name="Ohji S."/>
            <person name="Ichikawa N."/>
        </authorList>
    </citation>
    <scope>NUCLEOTIDE SEQUENCE [LARGE SCALE GENOMIC DNA]</scope>
    <source>
        <strain evidence="1 4">NBRC 103243</strain>
    </source>
</reference>
<dbReference type="EMBL" id="FOBL01000044">
    <property type="protein sequence ID" value="SEM27998.1"/>
    <property type="molecule type" value="Genomic_DNA"/>
</dbReference>
<dbReference type="Proteomes" id="UP000321425">
    <property type="component" value="Unassembled WGS sequence"/>
</dbReference>